<comment type="caution">
    <text evidence="1">The sequence shown here is derived from an EMBL/GenBank/DDBJ whole genome shotgun (WGS) entry which is preliminary data.</text>
</comment>
<proteinExistence type="predicted"/>
<keyword evidence="2" id="KW-1185">Reference proteome</keyword>
<dbReference type="EMBL" id="JAMKFB020000006">
    <property type="protein sequence ID" value="KAL0191529.1"/>
    <property type="molecule type" value="Genomic_DNA"/>
</dbReference>
<name>A0ABD0QZD9_CIRMR</name>
<reference evidence="1 2" key="1">
    <citation type="submission" date="2024-05" db="EMBL/GenBank/DDBJ databases">
        <title>Genome sequencing and assembly of Indian major carp, Cirrhinus mrigala (Hamilton, 1822).</title>
        <authorList>
            <person name="Mohindra V."/>
            <person name="Chowdhury L.M."/>
            <person name="Lal K."/>
            <person name="Jena J.K."/>
        </authorList>
    </citation>
    <scope>NUCLEOTIDE SEQUENCE [LARGE SCALE GENOMIC DNA]</scope>
    <source>
        <strain evidence="1">CM1030</strain>
        <tissue evidence="1">Blood</tissue>
    </source>
</reference>
<feature type="non-terminal residue" evidence="1">
    <location>
        <position position="1"/>
    </location>
</feature>
<sequence length="78" mass="8652">PFLKSSRTERGLAMSLLSGLLAPPGGCRRQFPLPKPPNTSSKTRPFYPSLHSKSKWGCTITRGKDLSDPWSPSTLLRR</sequence>
<protein>
    <submittedName>
        <fullName evidence="1">Uncharacterized protein</fullName>
    </submittedName>
</protein>
<evidence type="ECO:0000313" key="1">
    <source>
        <dbReference type="EMBL" id="KAL0191529.1"/>
    </source>
</evidence>
<gene>
    <name evidence="1" type="ORF">M9458_014227</name>
</gene>
<dbReference type="Proteomes" id="UP001529510">
    <property type="component" value="Unassembled WGS sequence"/>
</dbReference>
<feature type="non-terminal residue" evidence="1">
    <location>
        <position position="78"/>
    </location>
</feature>
<accession>A0ABD0QZD9</accession>
<evidence type="ECO:0000313" key="2">
    <source>
        <dbReference type="Proteomes" id="UP001529510"/>
    </source>
</evidence>
<organism evidence="1 2">
    <name type="scientific">Cirrhinus mrigala</name>
    <name type="common">Mrigala</name>
    <dbReference type="NCBI Taxonomy" id="683832"/>
    <lineage>
        <taxon>Eukaryota</taxon>
        <taxon>Metazoa</taxon>
        <taxon>Chordata</taxon>
        <taxon>Craniata</taxon>
        <taxon>Vertebrata</taxon>
        <taxon>Euteleostomi</taxon>
        <taxon>Actinopterygii</taxon>
        <taxon>Neopterygii</taxon>
        <taxon>Teleostei</taxon>
        <taxon>Ostariophysi</taxon>
        <taxon>Cypriniformes</taxon>
        <taxon>Cyprinidae</taxon>
        <taxon>Labeoninae</taxon>
        <taxon>Labeonini</taxon>
        <taxon>Cirrhinus</taxon>
    </lineage>
</organism>
<dbReference type="AlphaFoldDB" id="A0ABD0QZD9"/>